<evidence type="ECO:0000256" key="5">
    <source>
        <dbReference type="ARBA" id="ARBA00023002"/>
    </source>
</evidence>
<comment type="cofactor">
    <cofactor evidence="1">
        <name>Fe(3+)</name>
        <dbReference type="ChEBI" id="CHEBI:29034"/>
    </cofactor>
</comment>
<dbReference type="Pfam" id="PF00775">
    <property type="entry name" value="Dioxygenase_C"/>
    <property type="match status" value="1"/>
</dbReference>
<keyword evidence="4 10" id="KW-0223">Dioxygenase</keyword>
<evidence type="ECO:0000313" key="12">
    <source>
        <dbReference type="Proteomes" id="UP000572817"/>
    </source>
</evidence>
<comment type="caution">
    <text evidence="10">The sequence shown here is derived from an EMBL/GenBank/DDBJ whole genome shotgun (WGS) entry which is preliminary data.</text>
</comment>
<name>A0A8H4MZN3_9PEZI</name>
<dbReference type="InterPro" id="IPR000627">
    <property type="entry name" value="Intradiol_dOase_C"/>
</dbReference>
<dbReference type="EMBL" id="WWBZ02000040">
    <property type="protein sequence ID" value="KAF4305650.1"/>
    <property type="molecule type" value="Genomic_DNA"/>
</dbReference>
<evidence type="ECO:0000256" key="3">
    <source>
        <dbReference type="ARBA" id="ARBA00022723"/>
    </source>
</evidence>
<comment type="similarity">
    <text evidence="2">Belongs to the intradiol ring-cleavage dioxygenase family.</text>
</comment>
<dbReference type="Proteomes" id="UP000572817">
    <property type="component" value="Unassembled WGS sequence"/>
</dbReference>
<dbReference type="GO" id="GO:0009712">
    <property type="term" value="P:catechol-containing compound metabolic process"/>
    <property type="evidence" value="ECO:0007669"/>
    <property type="project" value="InterPro"/>
</dbReference>
<evidence type="ECO:0000256" key="7">
    <source>
        <dbReference type="SAM" id="MobiDB-lite"/>
    </source>
</evidence>
<protein>
    <submittedName>
        <fullName evidence="10">Intradiol ring-cleavage dioxygenase</fullName>
    </submittedName>
</protein>
<reference evidence="10 12" key="1">
    <citation type="submission" date="2020-04" db="EMBL/GenBank/DDBJ databases">
        <title>Genome Assembly and Annotation of Botryosphaeria dothidea sdau 11-99, a Latent Pathogen of Apple Fruit Ring Rot in China.</title>
        <authorList>
            <person name="Yu C."/>
            <person name="Diao Y."/>
            <person name="Lu Q."/>
            <person name="Zhao J."/>
            <person name="Cui S."/>
            <person name="Peng C."/>
            <person name="He B."/>
            <person name="Liu H."/>
        </authorList>
    </citation>
    <scope>NUCLEOTIDE SEQUENCE [LARGE SCALE GENOMIC DNA]</scope>
    <source>
        <strain evidence="12">sdau11-99</strain>
        <strain evidence="10">Sdau11-99</strain>
    </source>
</reference>
<dbReference type="AlphaFoldDB" id="A0A8H4MZN3"/>
<sequence>MDYGAVSQVAAPVAGDVGPELDAMLGKAWVGREITLGSGQIGSARLLPSVVALGSCSQWRALFCKGGPNTGAVERASQGSVRQRGAGLRGGLVDGKHAGNERDAPTSTLPQSQMHQPTDLPSLQRRARFTRATFLRQNSTKPTAAMAMSSEKFDPKFTENVINAIGPACPPRARFVLSGMLKHIHDFAREVELTTEEWMAGVEFMNQCGKLWAESNGKRNETHRITDVIGLESLVDEIANKHLSATGEAPTSSTILGPFWSPDAPFRENGGSIIDNPHNGEVSLMHGRVIDIETKKPIPNVVFDIWQASSNGKYDFQDPEGQTPNNLRGKFRTNENGEYHFYMLKPTAYALPTDGPAGVLLRLMDRSPWRPAHIHLMVSHPDYKPVVTQLYPDTDPHLIDDSVFAVKDDLIIHFSPREGDPKAKLDLEYNVRLAPKDATGKTSSQL</sequence>
<dbReference type="PANTHER" id="PTHR33711:SF5">
    <property type="entry name" value="INTRADIOL RING-CLEAVAGE DIOXYGENASE PRCA"/>
    <property type="match status" value="1"/>
</dbReference>
<feature type="domain" description="Intradiol ring-cleavage dioxygenases" evidence="8">
    <location>
        <begin position="256"/>
        <end position="434"/>
    </location>
</feature>
<feature type="domain" description="Catechol dioxygenase N-terminal" evidence="9">
    <location>
        <begin position="171"/>
        <end position="243"/>
    </location>
</feature>
<keyword evidence="5" id="KW-0560">Oxidoreductase</keyword>
<keyword evidence="12" id="KW-1185">Reference proteome</keyword>
<evidence type="ECO:0000256" key="2">
    <source>
        <dbReference type="ARBA" id="ARBA00007825"/>
    </source>
</evidence>
<keyword evidence="3" id="KW-0479">Metal-binding</keyword>
<evidence type="ECO:0000313" key="11">
    <source>
        <dbReference type="EMBL" id="KAF4305650.1"/>
    </source>
</evidence>
<feature type="compositionally biased region" description="Polar residues" evidence="7">
    <location>
        <begin position="105"/>
        <end position="119"/>
    </location>
</feature>
<evidence type="ECO:0000259" key="8">
    <source>
        <dbReference type="Pfam" id="PF00775"/>
    </source>
</evidence>
<dbReference type="OrthoDB" id="5238185at2759"/>
<dbReference type="Gene3D" id="2.60.130.10">
    <property type="entry name" value="Aromatic compound dioxygenase"/>
    <property type="match status" value="1"/>
</dbReference>
<feature type="region of interest" description="Disordered" evidence="7">
    <location>
        <begin position="75"/>
        <end position="119"/>
    </location>
</feature>
<gene>
    <name evidence="11" type="ORF">GTA08_BOTSDO07132</name>
    <name evidence="10" type="ORF">GTA08_BOTSDO11327</name>
</gene>
<evidence type="ECO:0000313" key="10">
    <source>
        <dbReference type="EMBL" id="KAF4300686.1"/>
    </source>
</evidence>
<accession>A0A8H4MZN3</accession>
<dbReference type="InterPro" id="IPR015889">
    <property type="entry name" value="Intradiol_dOase_core"/>
</dbReference>
<dbReference type="InterPro" id="IPR050770">
    <property type="entry name" value="Intradiol_RC_Dioxygenase"/>
</dbReference>
<evidence type="ECO:0000256" key="4">
    <source>
        <dbReference type="ARBA" id="ARBA00022964"/>
    </source>
</evidence>
<evidence type="ECO:0000256" key="1">
    <source>
        <dbReference type="ARBA" id="ARBA00001965"/>
    </source>
</evidence>
<proteinExistence type="inferred from homology"/>
<dbReference type="GO" id="GO:0008199">
    <property type="term" value="F:ferric iron binding"/>
    <property type="evidence" value="ECO:0007669"/>
    <property type="project" value="InterPro"/>
</dbReference>
<organism evidence="10 12">
    <name type="scientific">Botryosphaeria dothidea</name>
    <dbReference type="NCBI Taxonomy" id="55169"/>
    <lineage>
        <taxon>Eukaryota</taxon>
        <taxon>Fungi</taxon>
        <taxon>Dikarya</taxon>
        <taxon>Ascomycota</taxon>
        <taxon>Pezizomycotina</taxon>
        <taxon>Dothideomycetes</taxon>
        <taxon>Dothideomycetes incertae sedis</taxon>
        <taxon>Botryosphaeriales</taxon>
        <taxon>Botryosphaeriaceae</taxon>
        <taxon>Botryosphaeria</taxon>
    </lineage>
</organism>
<dbReference type="PANTHER" id="PTHR33711">
    <property type="entry name" value="DIOXYGENASE, PUTATIVE (AFU_ORTHOLOGUE AFUA_2G02910)-RELATED"/>
    <property type="match status" value="1"/>
</dbReference>
<keyword evidence="6" id="KW-0408">Iron</keyword>
<dbReference type="Pfam" id="PF04444">
    <property type="entry name" value="Dioxygenase_N"/>
    <property type="match status" value="1"/>
</dbReference>
<dbReference type="GO" id="GO:0018576">
    <property type="term" value="F:catechol 1,2-dioxygenase activity"/>
    <property type="evidence" value="ECO:0007669"/>
    <property type="project" value="InterPro"/>
</dbReference>
<feature type="compositionally biased region" description="Basic and acidic residues" evidence="7">
    <location>
        <begin position="94"/>
        <end position="104"/>
    </location>
</feature>
<evidence type="ECO:0000256" key="6">
    <source>
        <dbReference type="ARBA" id="ARBA00023004"/>
    </source>
</evidence>
<dbReference type="EMBL" id="WWBZ02000082">
    <property type="protein sequence ID" value="KAF4300686.1"/>
    <property type="molecule type" value="Genomic_DNA"/>
</dbReference>
<dbReference type="SUPFAM" id="SSF49482">
    <property type="entry name" value="Aromatic compound dioxygenase"/>
    <property type="match status" value="1"/>
</dbReference>
<evidence type="ECO:0000259" key="9">
    <source>
        <dbReference type="Pfam" id="PF04444"/>
    </source>
</evidence>
<dbReference type="InterPro" id="IPR007535">
    <property type="entry name" value="Catechol_dOase_N"/>
</dbReference>